<dbReference type="Gene3D" id="3.10.20.30">
    <property type="match status" value="1"/>
</dbReference>
<evidence type="ECO:0000313" key="10">
    <source>
        <dbReference type="Proteomes" id="UP000671879"/>
    </source>
</evidence>
<dbReference type="InterPro" id="IPR023192">
    <property type="entry name" value="TGS-like_dom_sf"/>
</dbReference>
<evidence type="ECO:0000313" key="9">
    <source>
        <dbReference type="EMBL" id="QTX33703.1"/>
    </source>
</evidence>
<dbReference type="GO" id="GO:0005524">
    <property type="term" value="F:ATP binding"/>
    <property type="evidence" value="ECO:0007669"/>
    <property type="project" value="UniProtKB-UniRule"/>
</dbReference>
<keyword evidence="10" id="KW-1185">Reference proteome</keyword>
<comment type="function">
    <text evidence="6">ATPase that binds to both the 70S ribosome and the 50S ribosomal subunit in a nucleotide-independent manner.</text>
</comment>
<dbReference type="InterPro" id="IPR027417">
    <property type="entry name" value="P-loop_NTPase"/>
</dbReference>
<dbReference type="AlphaFoldDB" id="A0A9Q7ARC1"/>
<dbReference type="Gene3D" id="3.40.50.300">
    <property type="entry name" value="P-loop containing nucleotide triphosphate hydrolases"/>
    <property type="match status" value="1"/>
</dbReference>
<dbReference type="InterPro" id="IPR004396">
    <property type="entry name" value="ATPase_YchF/OLA1"/>
</dbReference>
<dbReference type="GO" id="GO:0043023">
    <property type="term" value="F:ribosomal large subunit binding"/>
    <property type="evidence" value="ECO:0007669"/>
    <property type="project" value="UniProtKB-UniRule"/>
</dbReference>
<comment type="cofactor">
    <cofactor evidence="1">
        <name>Mg(2+)</name>
        <dbReference type="ChEBI" id="CHEBI:18420"/>
    </cofactor>
</comment>
<dbReference type="PRINTS" id="PR00326">
    <property type="entry name" value="GTP1OBG"/>
</dbReference>
<dbReference type="EMBL" id="CP072943">
    <property type="protein sequence ID" value="QTX33703.1"/>
    <property type="molecule type" value="Genomic_DNA"/>
</dbReference>
<feature type="domain" description="OBG-type G" evidence="7">
    <location>
        <begin position="2"/>
        <end position="255"/>
    </location>
</feature>
<dbReference type="Proteomes" id="UP000671879">
    <property type="component" value="Chromosome"/>
</dbReference>
<evidence type="ECO:0000256" key="6">
    <source>
        <dbReference type="HAMAP-Rule" id="MF_00944"/>
    </source>
</evidence>
<dbReference type="PANTHER" id="PTHR23305">
    <property type="entry name" value="OBG GTPASE FAMILY"/>
    <property type="match status" value="1"/>
</dbReference>
<dbReference type="PROSITE" id="PS51710">
    <property type="entry name" value="G_OBG"/>
    <property type="match status" value="1"/>
</dbReference>
<dbReference type="InterPro" id="IPR013029">
    <property type="entry name" value="YchF_C"/>
</dbReference>
<keyword evidence="3 6" id="KW-0547">Nucleotide-binding</keyword>
<gene>
    <name evidence="6 9" type="primary">ychF</name>
    <name evidence="9" type="ORF">KAR29_05935</name>
</gene>
<dbReference type="HAMAP" id="MF_00944">
    <property type="entry name" value="YchF_OLA1_ATPase"/>
    <property type="match status" value="1"/>
</dbReference>
<dbReference type="InterPro" id="IPR012676">
    <property type="entry name" value="TGS-like"/>
</dbReference>
<comment type="similarity">
    <text evidence="6">Belongs to the TRAFAC class OBG-HflX-like GTPase superfamily. OBG GTPase family. YchF/OLA1 subfamily.</text>
</comment>
<keyword evidence="4 6" id="KW-0067">ATP-binding</keyword>
<keyword evidence="2" id="KW-0479">Metal-binding</keyword>
<protein>
    <recommendedName>
        <fullName evidence="6">Ribosome-binding ATPase YchF</fullName>
    </recommendedName>
</protein>
<evidence type="ECO:0000256" key="5">
    <source>
        <dbReference type="ARBA" id="ARBA00022842"/>
    </source>
</evidence>
<evidence type="ECO:0000256" key="2">
    <source>
        <dbReference type="ARBA" id="ARBA00022723"/>
    </source>
</evidence>
<evidence type="ECO:0000256" key="4">
    <source>
        <dbReference type="ARBA" id="ARBA00022840"/>
    </source>
</evidence>
<dbReference type="FunFam" id="3.10.20.30:FF:000001">
    <property type="entry name" value="Ribosome-binding ATPase YchF"/>
    <property type="match status" value="1"/>
</dbReference>
<feature type="domain" description="TGS" evidence="8">
    <location>
        <begin position="277"/>
        <end position="361"/>
    </location>
</feature>
<dbReference type="PIRSF" id="PIRSF006641">
    <property type="entry name" value="CHP00092"/>
    <property type="match status" value="1"/>
</dbReference>
<evidence type="ECO:0000256" key="1">
    <source>
        <dbReference type="ARBA" id="ARBA00001946"/>
    </source>
</evidence>
<dbReference type="InterPro" id="IPR012675">
    <property type="entry name" value="Beta-grasp_dom_sf"/>
</dbReference>
<dbReference type="InterPro" id="IPR031167">
    <property type="entry name" value="G_OBG"/>
</dbReference>
<dbReference type="RefSeq" id="WP_274374925.1">
    <property type="nucleotide sequence ID" value="NZ_CP072943.1"/>
</dbReference>
<dbReference type="SUPFAM" id="SSF81271">
    <property type="entry name" value="TGS-like"/>
    <property type="match status" value="1"/>
</dbReference>
<dbReference type="KEGG" id="aram:KAR29_05935"/>
<dbReference type="GO" id="GO:0046872">
    <property type="term" value="F:metal ion binding"/>
    <property type="evidence" value="ECO:0007669"/>
    <property type="project" value="UniProtKB-KW"/>
</dbReference>
<dbReference type="PROSITE" id="PS51880">
    <property type="entry name" value="TGS"/>
    <property type="match status" value="1"/>
</dbReference>
<dbReference type="Pfam" id="PF06071">
    <property type="entry name" value="YchF-GTPase_C"/>
    <property type="match status" value="1"/>
</dbReference>
<proteinExistence type="inferred from homology"/>
<dbReference type="Pfam" id="PF01926">
    <property type="entry name" value="MMR_HSR1"/>
    <property type="match status" value="1"/>
</dbReference>
<dbReference type="PANTHER" id="PTHR23305:SF18">
    <property type="entry name" value="OBG-TYPE G DOMAIN-CONTAINING PROTEIN"/>
    <property type="match status" value="1"/>
</dbReference>
<dbReference type="CDD" id="cd04867">
    <property type="entry name" value="TGS_YchF_OLA1"/>
    <property type="match status" value="1"/>
</dbReference>
<dbReference type="InterPro" id="IPR006073">
    <property type="entry name" value="GTP-bd"/>
</dbReference>
<reference evidence="10" key="1">
    <citation type="submission" date="2021-04" db="EMBL/GenBank/DDBJ databases">
        <title>A novel Synergistetes isolate from a pyrite-forming mixed culture.</title>
        <authorList>
            <person name="Bunk B."/>
            <person name="Sproer C."/>
            <person name="Spring S."/>
            <person name="Pester M."/>
        </authorList>
    </citation>
    <scope>NUCLEOTIDE SEQUENCE [LARGE SCALE GENOMIC DNA]</scope>
    <source>
        <strain evidence="10">J.5.4.2-T.3.5.2</strain>
    </source>
</reference>
<dbReference type="SUPFAM" id="SSF52540">
    <property type="entry name" value="P-loop containing nucleoside triphosphate hydrolases"/>
    <property type="match status" value="1"/>
</dbReference>
<dbReference type="GO" id="GO:0005737">
    <property type="term" value="C:cytoplasm"/>
    <property type="evidence" value="ECO:0007669"/>
    <property type="project" value="TreeGrafter"/>
</dbReference>
<dbReference type="Gene3D" id="1.10.150.300">
    <property type="entry name" value="TGS-like domain"/>
    <property type="match status" value="1"/>
</dbReference>
<dbReference type="NCBIfam" id="TIGR00092">
    <property type="entry name" value="redox-regulated ATPase YchF"/>
    <property type="match status" value="1"/>
</dbReference>
<evidence type="ECO:0000256" key="3">
    <source>
        <dbReference type="ARBA" id="ARBA00022741"/>
    </source>
</evidence>
<dbReference type="InterPro" id="IPR004095">
    <property type="entry name" value="TGS"/>
</dbReference>
<sequence length="363" mass="39915">MLSCGIVGLPLCGKSTVFNVITRAGAEVKPYAGGKTDPNKAVVSVPDARFDWLVSLFSPKKETPASVEFVDLAGLSQGASKGAGLGNAFLSFVENADALVHVVRAFANDDVPHPLDSLDPLRDWQTVEMELIFRDLAVIENRLGRLAGKKKLQPGEEQELPLLERCQAHLMEERPLREMVLTAEERALLRGFAFVTLKPELVVVNLDDSQREENVPGLADLRQLGRERNFEVIGVYGSMEMEMADLSAEDQAAFMADLAIDEPGRNRLIAGAYRLLGLISFFTVGPDEVRAWTLHDGEKAVDAAGTIHSDLARGFIRAEIAHYDDFAAHEGSKAKMREKGLLKLEGKDYTVRDGDIIEIRFNV</sequence>
<name>A0A9Q7ARC1_9BACT</name>
<comment type="caution">
    <text evidence="6">Lacks conserved residue(s) required for the propagation of feature annotation.</text>
</comment>
<evidence type="ECO:0000259" key="8">
    <source>
        <dbReference type="PROSITE" id="PS51880"/>
    </source>
</evidence>
<accession>A0A9Q7ARC1</accession>
<keyword evidence="5" id="KW-0460">Magnesium</keyword>
<dbReference type="GO" id="GO:0005525">
    <property type="term" value="F:GTP binding"/>
    <property type="evidence" value="ECO:0007669"/>
    <property type="project" value="InterPro"/>
</dbReference>
<organism evidence="9 10">
    <name type="scientific">Aminithiophilus ramosus</name>
    <dbReference type="NCBI Taxonomy" id="3029084"/>
    <lineage>
        <taxon>Bacteria</taxon>
        <taxon>Thermotogati</taxon>
        <taxon>Synergistota</taxon>
        <taxon>Synergistia</taxon>
        <taxon>Synergistales</taxon>
        <taxon>Aminithiophilaceae</taxon>
        <taxon>Aminithiophilus</taxon>
    </lineage>
</organism>
<dbReference type="GO" id="GO:0016887">
    <property type="term" value="F:ATP hydrolysis activity"/>
    <property type="evidence" value="ECO:0007669"/>
    <property type="project" value="UniProtKB-UniRule"/>
</dbReference>
<evidence type="ECO:0000259" key="7">
    <source>
        <dbReference type="PROSITE" id="PS51710"/>
    </source>
</evidence>